<proteinExistence type="predicted"/>
<evidence type="ECO:0000256" key="1">
    <source>
        <dbReference type="SAM" id="Phobius"/>
    </source>
</evidence>
<evidence type="ECO:0000259" key="2">
    <source>
        <dbReference type="Pfam" id="PF14342"/>
    </source>
</evidence>
<dbReference type="Proteomes" id="UP001500956">
    <property type="component" value="Unassembled WGS sequence"/>
</dbReference>
<keyword evidence="1" id="KW-1133">Transmembrane helix</keyword>
<organism evidence="3 4">
    <name type="scientific">Isoptericola chiayiensis</name>
    <dbReference type="NCBI Taxonomy" id="579446"/>
    <lineage>
        <taxon>Bacteria</taxon>
        <taxon>Bacillati</taxon>
        <taxon>Actinomycetota</taxon>
        <taxon>Actinomycetes</taxon>
        <taxon>Micrococcales</taxon>
        <taxon>Promicromonosporaceae</taxon>
        <taxon>Isoptericola</taxon>
    </lineage>
</organism>
<feature type="transmembrane region" description="Helical" evidence="1">
    <location>
        <begin position="177"/>
        <end position="198"/>
    </location>
</feature>
<reference evidence="4" key="1">
    <citation type="journal article" date="2019" name="Int. J. Syst. Evol. Microbiol.">
        <title>The Global Catalogue of Microorganisms (GCM) 10K type strain sequencing project: providing services to taxonomists for standard genome sequencing and annotation.</title>
        <authorList>
            <consortium name="The Broad Institute Genomics Platform"/>
            <consortium name="The Broad Institute Genome Sequencing Center for Infectious Disease"/>
            <person name="Wu L."/>
            <person name="Ma J."/>
        </authorList>
    </citation>
    <scope>NUCLEOTIDE SEQUENCE [LARGE SCALE GENOMIC DNA]</scope>
    <source>
        <strain evidence="4">JCM 18063</strain>
    </source>
</reference>
<feature type="domain" description="DUF4396" evidence="2">
    <location>
        <begin position="92"/>
        <end position="242"/>
    </location>
</feature>
<dbReference type="RefSeq" id="WP_172150768.1">
    <property type="nucleotide sequence ID" value="NZ_BAABID010000006.1"/>
</dbReference>
<comment type="caution">
    <text evidence="3">The sequence shown here is derived from an EMBL/GenBank/DDBJ whole genome shotgun (WGS) entry which is preliminary data.</text>
</comment>
<dbReference type="InterPro" id="IPR025509">
    <property type="entry name" value="DUF4396"/>
</dbReference>
<feature type="transmembrane region" description="Helical" evidence="1">
    <location>
        <begin position="12"/>
        <end position="37"/>
    </location>
</feature>
<keyword evidence="1" id="KW-0472">Membrane</keyword>
<sequence length="245" mass="26781">MEPTELTTADFPSWAVTLSTVLVALGLACALALWIDVLRRPQPMRVMNVVWPVTALFGSLVWSAAYLRWGRAPRRGAGSHHDHGTTPMPVAVFKGTSHCGAGCMLGDLLVEWTVVVLPVLTVLGGYEWLFDDQIFAVWVLDYVAAFTIGVAFQYFAIAPMRGLGRRAGLRAAVKADALSITAWQVGMYGTMALVQLWWLPELLGGRAAVTTPVFWAAMQVAMVVGFLTSAPVNWYLIRAGIKERM</sequence>
<keyword evidence="4" id="KW-1185">Reference proteome</keyword>
<feature type="transmembrane region" description="Helical" evidence="1">
    <location>
        <begin position="213"/>
        <end position="237"/>
    </location>
</feature>
<gene>
    <name evidence="3" type="ORF">GCM10023216_09850</name>
</gene>
<accession>A0ABP8Y755</accession>
<protein>
    <submittedName>
        <fullName evidence="3">DUF4396 domain-containing protein</fullName>
    </submittedName>
</protein>
<feature type="transmembrane region" description="Helical" evidence="1">
    <location>
        <begin position="49"/>
        <end position="69"/>
    </location>
</feature>
<keyword evidence="1" id="KW-0812">Transmembrane</keyword>
<evidence type="ECO:0000313" key="3">
    <source>
        <dbReference type="EMBL" id="GAA4722597.1"/>
    </source>
</evidence>
<evidence type="ECO:0000313" key="4">
    <source>
        <dbReference type="Proteomes" id="UP001500956"/>
    </source>
</evidence>
<dbReference type="Pfam" id="PF14342">
    <property type="entry name" value="DUF4396"/>
    <property type="match status" value="1"/>
</dbReference>
<dbReference type="EMBL" id="BAABID010000006">
    <property type="protein sequence ID" value="GAA4722597.1"/>
    <property type="molecule type" value="Genomic_DNA"/>
</dbReference>
<feature type="transmembrane region" description="Helical" evidence="1">
    <location>
        <begin position="135"/>
        <end position="156"/>
    </location>
</feature>
<name>A0ABP8Y755_9MICO</name>